<evidence type="ECO:0000313" key="4">
    <source>
        <dbReference type="EMBL" id="EGR33470.1"/>
    </source>
</evidence>
<dbReference type="GO" id="GO:0000159">
    <property type="term" value="C:protein phosphatase type 2A complex"/>
    <property type="evidence" value="ECO:0007669"/>
    <property type="project" value="TreeGrafter"/>
</dbReference>
<dbReference type="PANTHER" id="PTHR10648">
    <property type="entry name" value="SERINE/THREONINE-PROTEIN PHOSPHATASE PP2A 65 KDA REGULATORY SUBUNIT"/>
    <property type="match status" value="1"/>
</dbReference>
<dbReference type="OMA" id="QHAGEFC"/>
<keyword evidence="1" id="KW-0677">Repeat</keyword>
<dbReference type="Proteomes" id="UP000008983">
    <property type="component" value="Unassembled WGS sequence"/>
</dbReference>
<protein>
    <submittedName>
        <fullName evidence="4">Phosphorylase phosphatase, putative</fullName>
    </submittedName>
</protein>
<feature type="repeat" description="HEAT" evidence="2">
    <location>
        <begin position="83"/>
        <end position="121"/>
    </location>
</feature>
<dbReference type="Pfam" id="PF22956">
    <property type="entry name" value="VPS15-like_hel"/>
    <property type="match status" value="1"/>
</dbReference>
<dbReference type="GeneID" id="14909646"/>
<evidence type="ECO:0000259" key="3">
    <source>
        <dbReference type="Pfam" id="PF22956"/>
    </source>
</evidence>
<proteinExistence type="predicted"/>
<dbReference type="InterPro" id="IPR055231">
    <property type="entry name" value="2AA_helical"/>
</dbReference>
<dbReference type="RefSeq" id="XP_004037456.1">
    <property type="nucleotide sequence ID" value="XM_004037408.1"/>
</dbReference>
<keyword evidence="5" id="KW-1185">Reference proteome</keyword>
<dbReference type="Gene3D" id="1.25.10.10">
    <property type="entry name" value="Leucine-rich Repeat Variant"/>
    <property type="match status" value="1"/>
</dbReference>
<dbReference type="InParanoid" id="G0QMR7"/>
<feature type="repeat" description="HEAT" evidence="2">
    <location>
        <begin position="46"/>
        <end position="82"/>
    </location>
</feature>
<gene>
    <name evidence="4" type="ORF">IMG5_051480</name>
</gene>
<evidence type="ECO:0000256" key="2">
    <source>
        <dbReference type="PROSITE-ProRule" id="PRU00103"/>
    </source>
</evidence>
<dbReference type="GO" id="GO:0005829">
    <property type="term" value="C:cytosol"/>
    <property type="evidence" value="ECO:0007669"/>
    <property type="project" value="TreeGrafter"/>
</dbReference>
<name>G0QMR7_ICHMU</name>
<dbReference type="InterPro" id="IPR021133">
    <property type="entry name" value="HEAT_type_2"/>
</dbReference>
<feature type="repeat" description="HEAT" evidence="2">
    <location>
        <begin position="199"/>
        <end position="237"/>
    </location>
</feature>
<dbReference type="PROSITE" id="PS50077">
    <property type="entry name" value="HEAT_REPEAT"/>
    <property type="match status" value="9"/>
</dbReference>
<accession>G0QMR7</accession>
<dbReference type="InterPro" id="IPR011989">
    <property type="entry name" value="ARM-like"/>
</dbReference>
<dbReference type="STRING" id="857967.G0QMR7"/>
<sequence length="590" mass="67460">MSEANSPFELLKEEMESDEIYIRVNAIHRLRIVATLMGPELVKSTLLPYIDNLIKKEEDEVLFAIAQEIENLSQFMQGNQTTLLPNLELLASSEETVVRDMAVKTLVNIANQLGEYEIQNFYVPLILRLATNDTNFTCRVSAVNLMCNIYTRSGQHKEKIRNKFIELCGEETPMVRRAIAQKIGELAIVIEKEYVLNQLIQSVKQLISDEQDLVRVLVLNSLKLIAKVLKKDENKQHTLPIIIAATEDKSWRVRLSLSKSFSEIAEAFGEEGDNVSLIQIFTNLLRDAESDVRIASIQSLAKFVKILSPEKLGIIVPHLQYLAKDFVPQVRSGVTNVISIIVGILPKELTSTKLLSYIIDLFDDECKEVRQGATKAAAKFAECLGPDSLKTLIPFFKKSVEDTKWRVRIEAYEGLANIAKYFHVFIYIFHFFYIQKKKNNDIFLNSIEPLFMTYIKDRVSVVRENTSEKLPQLILTYKDWATGKLFKQLQDSLYKENGYLQRQTSLYALKILAMNISPEVAIDKIVPIFIKHLSDGVPNIRFSTIKYFKEIAAKIENQNVLNDIKTNISNLINDSDKDVKYFAQECLKQL</sequence>
<dbReference type="GO" id="GO:0005634">
    <property type="term" value="C:nucleus"/>
    <property type="evidence" value="ECO:0007669"/>
    <property type="project" value="TreeGrafter"/>
</dbReference>
<dbReference type="Pfam" id="PF12755">
    <property type="entry name" value="Vac14_Fab1_bd"/>
    <property type="match status" value="1"/>
</dbReference>
<evidence type="ECO:0000313" key="5">
    <source>
        <dbReference type="Proteomes" id="UP000008983"/>
    </source>
</evidence>
<evidence type="ECO:0000256" key="1">
    <source>
        <dbReference type="ARBA" id="ARBA00022737"/>
    </source>
</evidence>
<dbReference type="eggNOG" id="KOG0211">
    <property type="taxonomic scope" value="Eukaryota"/>
</dbReference>
<dbReference type="InterPro" id="IPR016024">
    <property type="entry name" value="ARM-type_fold"/>
</dbReference>
<dbReference type="PANTHER" id="PTHR10648:SF4">
    <property type="entry name" value="PROTEIN PHOSPHATASE 2 (FORMERLY 2A), REGULATORY SUBUNIT A, BETA ISOFORM-RELATED"/>
    <property type="match status" value="1"/>
</dbReference>
<dbReference type="OrthoDB" id="340346at2759"/>
<feature type="repeat" description="HEAT" evidence="2">
    <location>
        <begin position="238"/>
        <end position="271"/>
    </location>
</feature>
<feature type="repeat" description="HEAT" evidence="2">
    <location>
        <begin position="160"/>
        <end position="198"/>
    </location>
</feature>
<feature type="repeat" description="HEAT" evidence="2">
    <location>
        <begin position="354"/>
        <end position="392"/>
    </location>
</feature>
<dbReference type="InterPro" id="IPR051023">
    <property type="entry name" value="PP2A_Regulatory_Subunit_A"/>
</dbReference>
<feature type="repeat" description="HEAT" evidence="2">
    <location>
        <begin position="277"/>
        <end position="312"/>
    </location>
</feature>
<feature type="domain" description="Phosphatase 2A Regulatory Subunit A helical" evidence="3">
    <location>
        <begin position="194"/>
        <end position="305"/>
    </location>
</feature>
<feature type="repeat" description="HEAT" evidence="2">
    <location>
        <begin position="315"/>
        <end position="353"/>
    </location>
</feature>
<dbReference type="SUPFAM" id="SSF48371">
    <property type="entry name" value="ARM repeat"/>
    <property type="match status" value="1"/>
</dbReference>
<feature type="repeat" description="HEAT" evidence="2">
    <location>
        <begin position="525"/>
        <end position="563"/>
    </location>
</feature>
<dbReference type="EMBL" id="GL983437">
    <property type="protein sequence ID" value="EGR33470.1"/>
    <property type="molecule type" value="Genomic_DNA"/>
</dbReference>
<dbReference type="GO" id="GO:0019888">
    <property type="term" value="F:protein phosphatase regulator activity"/>
    <property type="evidence" value="ECO:0007669"/>
    <property type="project" value="TreeGrafter"/>
</dbReference>
<reference evidence="4 5" key="1">
    <citation type="submission" date="2011-07" db="EMBL/GenBank/DDBJ databases">
        <authorList>
            <person name="Coyne R."/>
            <person name="Brami D."/>
            <person name="Johnson J."/>
            <person name="Hostetler J."/>
            <person name="Hannick L."/>
            <person name="Clark T."/>
            <person name="Cassidy-Hanley D."/>
            <person name="Inman J."/>
        </authorList>
    </citation>
    <scope>NUCLEOTIDE SEQUENCE [LARGE SCALE GENOMIC DNA]</scope>
    <source>
        <strain evidence="4 5">G5</strain>
    </source>
</reference>
<dbReference type="AlphaFoldDB" id="G0QMR7"/>
<organism evidence="4 5">
    <name type="scientific">Ichthyophthirius multifiliis</name>
    <name type="common">White spot disease agent</name>
    <name type="synonym">Ich</name>
    <dbReference type="NCBI Taxonomy" id="5932"/>
    <lineage>
        <taxon>Eukaryota</taxon>
        <taxon>Sar</taxon>
        <taxon>Alveolata</taxon>
        <taxon>Ciliophora</taxon>
        <taxon>Intramacronucleata</taxon>
        <taxon>Oligohymenophorea</taxon>
        <taxon>Hymenostomatida</taxon>
        <taxon>Ophryoglenina</taxon>
        <taxon>Ichthyophthirius</taxon>
    </lineage>
</organism>